<name>A0A931CLE4_9MICC</name>
<dbReference type="Gene3D" id="3.20.80.10">
    <property type="entry name" value="Regulatory factor, effector binding domain"/>
    <property type="match status" value="2"/>
</dbReference>
<dbReference type="AlphaFoldDB" id="A0A931CLE4"/>
<dbReference type="InterPro" id="IPR006917">
    <property type="entry name" value="SOUL_heme-bd"/>
</dbReference>
<comment type="caution">
    <text evidence="1">The sequence shown here is derived from an EMBL/GenBank/DDBJ whole genome shotgun (WGS) entry which is preliminary data.</text>
</comment>
<dbReference type="Pfam" id="PF04832">
    <property type="entry name" value="SOUL"/>
    <property type="match status" value="1"/>
</dbReference>
<organism evidence="1 2">
    <name type="scientific">Arthrobacter terrae</name>
    <dbReference type="NCBI Taxonomy" id="2935737"/>
    <lineage>
        <taxon>Bacteria</taxon>
        <taxon>Bacillati</taxon>
        <taxon>Actinomycetota</taxon>
        <taxon>Actinomycetes</taxon>
        <taxon>Micrococcales</taxon>
        <taxon>Micrococcaceae</taxon>
        <taxon>Arthrobacter</taxon>
    </lineage>
</organism>
<dbReference type="EMBL" id="JADNYM010000001">
    <property type="protein sequence ID" value="MBG0738006.1"/>
    <property type="molecule type" value="Genomic_DNA"/>
</dbReference>
<accession>A0A931CLE4</accession>
<gene>
    <name evidence="1" type="ORF">IV500_00955</name>
</gene>
<evidence type="ECO:0000313" key="1">
    <source>
        <dbReference type="EMBL" id="MBG0738006.1"/>
    </source>
</evidence>
<keyword evidence="2" id="KW-1185">Reference proteome</keyword>
<dbReference type="PANTHER" id="PTHR11220:SF1">
    <property type="entry name" value="HEME-BINDING PROTEIN 2"/>
    <property type="match status" value="1"/>
</dbReference>
<dbReference type="RefSeq" id="WP_196394942.1">
    <property type="nucleotide sequence ID" value="NZ_JADNYM010000001.1"/>
</dbReference>
<dbReference type="Proteomes" id="UP000655366">
    <property type="component" value="Unassembled WGS sequence"/>
</dbReference>
<reference evidence="1 2" key="1">
    <citation type="submission" date="2020-11" db="EMBL/GenBank/DDBJ databases">
        <title>Arthrobacter antarcticus sp. nov., isolated from Antarctic Soil.</title>
        <authorList>
            <person name="Li J."/>
        </authorList>
    </citation>
    <scope>NUCLEOTIDE SEQUENCE [LARGE SCALE GENOMIC DNA]</scope>
    <source>
        <strain evidence="1 2">Z1-20</strain>
    </source>
</reference>
<evidence type="ECO:0000313" key="2">
    <source>
        <dbReference type="Proteomes" id="UP000655366"/>
    </source>
</evidence>
<protein>
    <submittedName>
        <fullName evidence="1">Heme-binding protein</fullName>
    </submittedName>
</protein>
<dbReference type="InterPro" id="IPR011256">
    <property type="entry name" value="Reg_factor_effector_dom_sf"/>
</dbReference>
<dbReference type="SUPFAM" id="SSF55136">
    <property type="entry name" value="Probable bacterial effector-binding domain"/>
    <property type="match status" value="2"/>
</dbReference>
<proteinExistence type="predicted"/>
<sequence>MTEQQPYQMIQRHDEFEVRRYPGHLLAEVITEGSFEDAGNKAFRYLFAYIAGENRSNRKVAMTAPVVQDSVAEKIEMTAPVVQQGIEVQAGDQDIPRFRVGFVLPKGFTLENAPRPTSPLVHLRAVPESVAAVISFSGRWTAASYQHHLDTLKRAVAAAGLTALGTPRFARFDPPIKPSFMRRNEIIVDLENHGQAAQNTVVDP</sequence>
<dbReference type="PANTHER" id="PTHR11220">
    <property type="entry name" value="HEME-BINDING PROTEIN-RELATED"/>
    <property type="match status" value="1"/>
</dbReference>